<sequence>MKMPCSLCNCNTRNFETINDREFLQCVGCKAILLSPEHYLTPQAEKFRYSLHKNDVNDPGYIAFVSPIIEKIRSSHNTDAIGLDFGCGTGPVIASELKKSEFRVDLYDPYFKPDKTALNKKYDFIICCEVMEHFKNPLKEFKLLRSLLKEEGKLYCKTEIWNEAINFKDWHYKNDQTHVFFYDRETLKWIQENLDFSKVEILDKFIVFTA</sequence>
<dbReference type="AlphaFoldDB" id="A0A2T6AIN3"/>
<dbReference type="GO" id="GO:0032259">
    <property type="term" value="P:methylation"/>
    <property type="evidence" value="ECO:0007669"/>
    <property type="project" value="UniProtKB-KW"/>
</dbReference>
<gene>
    <name evidence="1" type="ORF">C8P64_2205</name>
</gene>
<dbReference type="GO" id="GO:0008168">
    <property type="term" value="F:methyltransferase activity"/>
    <property type="evidence" value="ECO:0007669"/>
    <property type="project" value="UniProtKB-KW"/>
</dbReference>
<evidence type="ECO:0000313" key="2">
    <source>
        <dbReference type="Proteomes" id="UP000244174"/>
    </source>
</evidence>
<organism evidence="1 2">
    <name type="scientific">Christiangramia gaetbulicola</name>
    <dbReference type="NCBI Taxonomy" id="703340"/>
    <lineage>
        <taxon>Bacteria</taxon>
        <taxon>Pseudomonadati</taxon>
        <taxon>Bacteroidota</taxon>
        <taxon>Flavobacteriia</taxon>
        <taxon>Flavobacteriales</taxon>
        <taxon>Flavobacteriaceae</taxon>
        <taxon>Christiangramia</taxon>
    </lineage>
</organism>
<evidence type="ECO:0000313" key="1">
    <source>
        <dbReference type="EMBL" id="PTX43674.1"/>
    </source>
</evidence>
<protein>
    <submittedName>
        <fullName evidence="1">Methyltransferase family protein</fullName>
    </submittedName>
</protein>
<reference evidence="1 2" key="1">
    <citation type="submission" date="2018-04" db="EMBL/GenBank/DDBJ databases">
        <title>Genomic Encyclopedia of Archaeal and Bacterial Type Strains, Phase II (KMG-II): from individual species to whole genera.</title>
        <authorList>
            <person name="Goeker M."/>
        </authorList>
    </citation>
    <scope>NUCLEOTIDE SEQUENCE [LARGE SCALE GENOMIC DNA]</scope>
    <source>
        <strain evidence="1 2">DSM 23082</strain>
    </source>
</reference>
<dbReference type="Gene3D" id="3.40.50.150">
    <property type="entry name" value="Vaccinia Virus protein VP39"/>
    <property type="match status" value="1"/>
</dbReference>
<keyword evidence="2" id="KW-1185">Reference proteome</keyword>
<proteinExistence type="predicted"/>
<dbReference type="Proteomes" id="UP000244174">
    <property type="component" value="Unassembled WGS sequence"/>
</dbReference>
<dbReference type="EMBL" id="QBKQ01000002">
    <property type="protein sequence ID" value="PTX43674.1"/>
    <property type="molecule type" value="Genomic_DNA"/>
</dbReference>
<accession>A0A2T6AIN3</accession>
<dbReference type="Pfam" id="PF13489">
    <property type="entry name" value="Methyltransf_23"/>
    <property type="match status" value="1"/>
</dbReference>
<keyword evidence="1" id="KW-0808">Transferase</keyword>
<dbReference type="CDD" id="cd02440">
    <property type="entry name" value="AdoMet_MTases"/>
    <property type="match status" value="1"/>
</dbReference>
<name>A0A2T6AIN3_9FLAO</name>
<keyword evidence="1" id="KW-0489">Methyltransferase</keyword>
<comment type="caution">
    <text evidence="1">The sequence shown here is derived from an EMBL/GenBank/DDBJ whole genome shotgun (WGS) entry which is preliminary data.</text>
</comment>
<dbReference type="SUPFAM" id="SSF53335">
    <property type="entry name" value="S-adenosyl-L-methionine-dependent methyltransferases"/>
    <property type="match status" value="1"/>
</dbReference>
<dbReference type="InterPro" id="IPR029063">
    <property type="entry name" value="SAM-dependent_MTases_sf"/>
</dbReference>